<evidence type="ECO:0000313" key="2">
    <source>
        <dbReference type="Proteomes" id="UP000250186"/>
    </source>
</evidence>
<organism evidence="1 2">
    <name type="scientific">Lonsdalea populi</name>
    <dbReference type="NCBI Taxonomy" id="1172565"/>
    <lineage>
        <taxon>Bacteria</taxon>
        <taxon>Pseudomonadati</taxon>
        <taxon>Pseudomonadota</taxon>
        <taxon>Gammaproteobacteria</taxon>
        <taxon>Enterobacterales</taxon>
        <taxon>Pectobacteriaceae</taxon>
        <taxon>Lonsdalea</taxon>
    </lineage>
</organism>
<protein>
    <submittedName>
        <fullName evidence="1">Uncharacterized protein</fullName>
    </submittedName>
</protein>
<dbReference type="Proteomes" id="UP000250186">
    <property type="component" value="Unassembled WGS sequence"/>
</dbReference>
<proteinExistence type="predicted"/>
<sequence>MPIIEDILRIQLEKDIFHDENKMVSGIAQLAVAEGFNTLSARQQHVLEPFLTQHCAGVVDLGGIHNGCNRALTDEALLDAYSSSDDALSLQCENCQEERSFYDNRRARIERE</sequence>
<accession>A0ABX9EMA3</accession>
<reference evidence="1 2" key="1">
    <citation type="submission" date="2016-02" db="EMBL/GenBank/DDBJ databases">
        <title>Species-wide whole genome sequencing reveals diversity, host range in Lonsdalea quercina.</title>
        <authorList>
            <person name="Li Y."/>
        </authorList>
    </citation>
    <scope>NUCLEOTIDE SEQUENCE [LARGE SCALE GENOMIC DNA]</scope>
    <source>
        <strain evidence="1 2">CFCC 12721</strain>
    </source>
</reference>
<comment type="caution">
    <text evidence="1">The sequence shown here is derived from an EMBL/GenBank/DDBJ whole genome shotgun (WGS) entry which is preliminary data.</text>
</comment>
<dbReference type="EMBL" id="LUSW01000028">
    <property type="protein sequence ID" value="RAT32516.1"/>
    <property type="molecule type" value="Genomic_DNA"/>
</dbReference>
<gene>
    <name evidence="1" type="ORF">AU492_12385</name>
</gene>
<keyword evidence="2" id="KW-1185">Reference proteome</keyword>
<evidence type="ECO:0000313" key="1">
    <source>
        <dbReference type="EMBL" id="RAT32516.1"/>
    </source>
</evidence>
<dbReference type="RefSeq" id="WP_112092599.1">
    <property type="nucleotide sequence ID" value="NZ_LUSR01000073.1"/>
</dbReference>
<name>A0ABX9EMA3_9GAMM</name>